<gene>
    <name evidence="3" type="ORF">D7D52_06005</name>
</gene>
<dbReference type="InterPro" id="IPR013196">
    <property type="entry name" value="HTH_11"/>
</dbReference>
<feature type="domain" description="WYL" evidence="2">
    <location>
        <begin position="161"/>
        <end position="224"/>
    </location>
</feature>
<dbReference type="PANTHER" id="PTHR34580:SF1">
    <property type="entry name" value="PROTEIN PAFC"/>
    <property type="match status" value="1"/>
</dbReference>
<name>A0A386ZA47_9NOCA</name>
<evidence type="ECO:0000313" key="4">
    <source>
        <dbReference type="Proteomes" id="UP000267164"/>
    </source>
</evidence>
<dbReference type="SUPFAM" id="SSF46785">
    <property type="entry name" value="Winged helix' DNA-binding domain"/>
    <property type="match status" value="1"/>
</dbReference>
<dbReference type="Gene3D" id="1.10.10.10">
    <property type="entry name" value="Winged helix-like DNA-binding domain superfamily/Winged helix DNA-binding domain"/>
    <property type="match status" value="1"/>
</dbReference>
<dbReference type="Pfam" id="PF08279">
    <property type="entry name" value="HTH_11"/>
    <property type="match status" value="1"/>
</dbReference>
<evidence type="ECO:0000259" key="1">
    <source>
        <dbReference type="Pfam" id="PF08279"/>
    </source>
</evidence>
<organism evidence="3 4">
    <name type="scientific">Nocardia yunnanensis</name>
    <dbReference type="NCBI Taxonomy" id="2382165"/>
    <lineage>
        <taxon>Bacteria</taxon>
        <taxon>Bacillati</taxon>
        <taxon>Actinomycetota</taxon>
        <taxon>Actinomycetes</taxon>
        <taxon>Mycobacteriales</taxon>
        <taxon>Nocardiaceae</taxon>
        <taxon>Nocardia</taxon>
    </lineage>
</organism>
<dbReference type="InterPro" id="IPR036388">
    <property type="entry name" value="WH-like_DNA-bd_sf"/>
</dbReference>
<dbReference type="KEGG" id="nyu:D7D52_06005"/>
<dbReference type="InterPro" id="IPR026881">
    <property type="entry name" value="WYL_dom"/>
</dbReference>
<keyword evidence="4" id="KW-1185">Reference proteome</keyword>
<dbReference type="PROSITE" id="PS52050">
    <property type="entry name" value="WYL"/>
    <property type="match status" value="1"/>
</dbReference>
<dbReference type="Pfam" id="PF13280">
    <property type="entry name" value="WYL"/>
    <property type="match status" value="1"/>
</dbReference>
<feature type="domain" description="Helix-turn-helix type 11" evidence="1">
    <location>
        <begin position="25"/>
        <end position="81"/>
    </location>
</feature>
<evidence type="ECO:0000313" key="3">
    <source>
        <dbReference type="EMBL" id="AYF73485.1"/>
    </source>
</evidence>
<protein>
    <submittedName>
        <fullName evidence="3">WYL domain-containing protein</fullName>
    </submittedName>
</protein>
<sequence>MRPGSRGTEPVGGRRYGVGVNRTDRLYAIVEELRAVAPRLRTARELAARHGVSVRTVERDISALQQSGVPIYADVGRRGGYALEKSMSLPPLNFTAAEAVALAVAVARAGDGPFAAAGRSALRKILAAMSRQNADAAQQLALRVRLFDTPEAPAPMPIPPEVEQAVVARRVLRIEYLDGTGALSAREVEPVALLHGSNGWYLLAWCRLRDEPRNFRLDRMKRIELTEWTGPEREIDMCRPTEPVHEIRMISLG</sequence>
<proteinExistence type="predicted"/>
<dbReference type="InterPro" id="IPR036390">
    <property type="entry name" value="WH_DNA-bd_sf"/>
</dbReference>
<accession>A0A386ZA47</accession>
<dbReference type="PANTHER" id="PTHR34580">
    <property type="match status" value="1"/>
</dbReference>
<dbReference type="AlphaFoldDB" id="A0A386ZA47"/>
<dbReference type="EMBL" id="CP032568">
    <property type="protein sequence ID" value="AYF73485.1"/>
    <property type="molecule type" value="Genomic_DNA"/>
</dbReference>
<reference evidence="3 4" key="1">
    <citation type="submission" date="2018-09" db="EMBL/GenBank/DDBJ databases">
        <title>Nocardia yunnanensis sp. nov., an actinomycete isolated from a soil sample.</title>
        <authorList>
            <person name="Zhang J."/>
        </authorList>
    </citation>
    <scope>NUCLEOTIDE SEQUENCE [LARGE SCALE GENOMIC DNA]</scope>
    <source>
        <strain evidence="3 4">CFHS0054</strain>
    </source>
</reference>
<dbReference type="OrthoDB" id="3171994at2"/>
<dbReference type="Proteomes" id="UP000267164">
    <property type="component" value="Chromosome"/>
</dbReference>
<dbReference type="InterPro" id="IPR051534">
    <property type="entry name" value="CBASS_pafABC_assoc_protein"/>
</dbReference>
<evidence type="ECO:0000259" key="2">
    <source>
        <dbReference type="Pfam" id="PF13280"/>
    </source>
</evidence>